<dbReference type="EMBL" id="JARIHO010000060">
    <property type="protein sequence ID" value="KAJ7315672.1"/>
    <property type="molecule type" value="Genomic_DNA"/>
</dbReference>
<evidence type="ECO:0000256" key="1">
    <source>
        <dbReference type="SAM" id="MobiDB-lite"/>
    </source>
</evidence>
<organism evidence="3 4">
    <name type="scientific">Mycena albidolilacea</name>
    <dbReference type="NCBI Taxonomy" id="1033008"/>
    <lineage>
        <taxon>Eukaryota</taxon>
        <taxon>Fungi</taxon>
        <taxon>Dikarya</taxon>
        <taxon>Basidiomycota</taxon>
        <taxon>Agaricomycotina</taxon>
        <taxon>Agaricomycetes</taxon>
        <taxon>Agaricomycetidae</taxon>
        <taxon>Agaricales</taxon>
        <taxon>Marasmiineae</taxon>
        <taxon>Mycenaceae</taxon>
        <taxon>Mycena</taxon>
    </lineage>
</organism>
<feature type="signal peptide" evidence="2">
    <location>
        <begin position="1"/>
        <end position="22"/>
    </location>
</feature>
<feature type="region of interest" description="Disordered" evidence="1">
    <location>
        <begin position="287"/>
        <end position="358"/>
    </location>
</feature>
<keyword evidence="4" id="KW-1185">Reference proteome</keyword>
<name>A0AAD6ZC66_9AGAR</name>
<feature type="compositionally biased region" description="Low complexity" evidence="1">
    <location>
        <begin position="338"/>
        <end position="350"/>
    </location>
</feature>
<reference evidence="3" key="1">
    <citation type="submission" date="2023-03" db="EMBL/GenBank/DDBJ databases">
        <title>Massive genome expansion in bonnet fungi (Mycena s.s.) driven by repeated elements and novel gene families across ecological guilds.</title>
        <authorList>
            <consortium name="Lawrence Berkeley National Laboratory"/>
            <person name="Harder C.B."/>
            <person name="Miyauchi S."/>
            <person name="Viragh M."/>
            <person name="Kuo A."/>
            <person name="Thoen E."/>
            <person name="Andreopoulos B."/>
            <person name="Lu D."/>
            <person name="Skrede I."/>
            <person name="Drula E."/>
            <person name="Henrissat B."/>
            <person name="Morin E."/>
            <person name="Kohler A."/>
            <person name="Barry K."/>
            <person name="LaButti K."/>
            <person name="Morin E."/>
            <person name="Salamov A."/>
            <person name="Lipzen A."/>
            <person name="Mereny Z."/>
            <person name="Hegedus B."/>
            <person name="Baldrian P."/>
            <person name="Stursova M."/>
            <person name="Weitz H."/>
            <person name="Taylor A."/>
            <person name="Grigoriev I.V."/>
            <person name="Nagy L.G."/>
            <person name="Martin F."/>
            <person name="Kauserud H."/>
        </authorList>
    </citation>
    <scope>NUCLEOTIDE SEQUENCE</scope>
    <source>
        <strain evidence="3">CBHHK002</strain>
    </source>
</reference>
<protein>
    <submittedName>
        <fullName evidence="3">Uncharacterized protein</fullName>
    </submittedName>
</protein>
<comment type="caution">
    <text evidence="3">The sequence shown here is derived from an EMBL/GenBank/DDBJ whole genome shotgun (WGS) entry which is preliminary data.</text>
</comment>
<keyword evidence="2" id="KW-0732">Signal</keyword>
<dbReference type="Proteomes" id="UP001218218">
    <property type="component" value="Unassembled WGS sequence"/>
</dbReference>
<sequence length="425" mass="46983">MLSLDNLLLLSTFCSPLPSLLWFEIPVINCPTLSWSEAHSNFSLSLSCLTLSSPRISETAVIVEKQQTRVQPPYKSTHTTLQFLGPPTFNFTFAPNSTKPTRISSQFGIHQVRPETQHFDPIVGTPHCSTAYLGDHRLRHTSPAELQTLVAEMEPLRHKINQFITENIAGNSEPATRSKQQEEAKKIELLDEHGRLLQGIIFGFTCIKFVPRRSRENGDEGAEAYMRERGRVPVGAGAQSEATRKSARAPRSSWASYTDRAAALWIGALKRERGAAARWGRGRLERMRPELGKSGGGGERQGLREGERENSTGKQGIEGVVDGVGKSEEGAGDRGRARVGVARARAASNAEEGRRRDGRTGGLLRLKWDSRRRQSRVEHPPEIALVNANSKARLYGARSCDEARAVCERGGDCAGVWKREEGRNK</sequence>
<gene>
    <name evidence="3" type="ORF">DFH08DRAFT_820245</name>
</gene>
<feature type="chain" id="PRO_5042144777" evidence="2">
    <location>
        <begin position="23"/>
        <end position="425"/>
    </location>
</feature>
<evidence type="ECO:0000313" key="3">
    <source>
        <dbReference type="EMBL" id="KAJ7315672.1"/>
    </source>
</evidence>
<evidence type="ECO:0000313" key="4">
    <source>
        <dbReference type="Proteomes" id="UP001218218"/>
    </source>
</evidence>
<evidence type="ECO:0000256" key="2">
    <source>
        <dbReference type="SAM" id="SignalP"/>
    </source>
</evidence>
<dbReference type="AlphaFoldDB" id="A0AAD6ZC66"/>
<proteinExistence type="predicted"/>
<feature type="compositionally biased region" description="Basic and acidic residues" evidence="1">
    <location>
        <begin position="301"/>
        <end position="311"/>
    </location>
</feature>
<feature type="compositionally biased region" description="Basic and acidic residues" evidence="1">
    <location>
        <begin position="325"/>
        <end position="336"/>
    </location>
</feature>
<accession>A0AAD6ZC66</accession>